<gene>
    <name evidence="2" type="ORF">EEJ42_02170</name>
</gene>
<feature type="region of interest" description="Disordered" evidence="1">
    <location>
        <begin position="599"/>
        <end position="618"/>
    </location>
</feature>
<sequence length="618" mass="67081">MPDTDRLYALSSTYTNPWWPGESGPSLLIHDPVLATRWYLTHEREQNRSVAAQVSTDGGKTWQPLPAHALMADAENVLATAAQAPAEATRRLTALVQDAMAAEAAEWLDHRIRFVPLTNHTGMDRPQTPAIASWQRGGQIWALALGTVPSDTVLTQLAAQYTAPQPEGPDKLRAAAQEILDALALVQAPEEAEIPSLLEAFRRLARLTSGPETGQLQGRAETAAHRILDHLATRLPETAAAAAARPDPQHPVHQAVRTYLQHLAHIGRLPGADQDLMADAREALTEALAEGDTTPTAALAPQPRPALPGYPKILTDLEAAAAWRLISPTGHQEAAESMEQLVQMSVTLTEVTSKHGQPPPYFQHWHTACQKHLNELNSRHALLMHATVLAEAEVAADAAKQMAARIATEPPLLPDPGGRPRTAEAIQEAYMEEVNAVDQALNEQRQLTRDAMHHLFPHAVGTSGLHLLREKLIHNSGLDSGTYERALQAVGDAQRELGARQSRLNSGYRESGSVPMTTEHVEHARTEFHNVKRRHDDLLVSLLVGTRAMKALERVVDLPPSKPDGIAARTARIAAQICQRSRAPAAIAPRADALATEQQYRHAQHSATPHIGPSIGSA</sequence>
<evidence type="ECO:0000256" key="1">
    <source>
        <dbReference type="SAM" id="MobiDB-lite"/>
    </source>
</evidence>
<dbReference type="Proteomes" id="UP000275401">
    <property type="component" value="Unassembled WGS sequence"/>
</dbReference>
<evidence type="ECO:0000313" key="2">
    <source>
        <dbReference type="EMBL" id="RNG38006.1"/>
    </source>
</evidence>
<comment type="caution">
    <text evidence="2">The sequence shown here is derived from an EMBL/GenBank/DDBJ whole genome shotgun (WGS) entry which is preliminary data.</text>
</comment>
<dbReference type="AlphaFoldDB" id="A0A3M8X6Y6"/>
<proteinExistence type="predicted"/>
<evidence type="ECO:0000313" key="3">
    <source>
        <dbReference type="Proteomes" id="UP000275401"/>
    </source>
</evidence>
<dbReference type="EMBL" id="RIBZ01000031">
    <property type="protein sequence ID" value="RNG38006.1"/>
    <property type="molecule type" value="Genomic_DNA"/>
</dbReference>
<accession>A0A3M8X6Y6</accession>
<name>A0A3M8X6Y6_9ACTN</name>
<dbReference type="RefSeq" id="WP_123098334.1">
    <property type="nucleotide sequence ID" value="NZ_RIBZ01000031.1"/>
</dbReference>
<protein>
    <submittedName>
        <fullName evidence="2">Uncharacterized protein</fullName>
    </submittedName>
</protein>
<keyword evidence="3" id="KW-1185">Reference proteome</keyword>
<reference evidence="2 3" key="1">
    <citation type="submission" date="2018-11" db="EMBL/GenBank/DDBJ databases">
        <title>The Potential of Streptomyces as Biocontrol Agents against the Tomato grey mould, Botrytis cinerea (Gray mold) Frontiers in Microbiology.</title>
        <authorList>
            <person name="Li D."/>
        </authorList>
    </citation>
    <scope>NUCLEOTIDE SEQUENCE [LARGE SCALE GENOMIC DNA]</scope>
    <source>
        <strain evidence="2 3">NEAU-LD23</strain>
    </source>
</reference>
<organism evidence="2 3">
    <name type="scientific">Streptomyces botrytidirepellens</name>
    <dbReference type="NCBI Taxonomy" id="2486417"/>
    <lineage>
        <taxon>Bacteria</taxon>
        <taxon>Bacillati</taxon>
        <taxon>Actinomycetota</taxon>
        <taxon>Actinomycetes</taxon>
        <taxon>Kitasatosporales</taxon>
        <taxon>Streptomycetaceae</taxon>
        <taxon>Streptomyces</taxon>
    </lineage>
</organism>